<dbReference type="AlphaFoldDB" id="A0A0V0HVA5"/>
<feature type="transmembrane region" description="Helical" evidence="1">
    <location>
        <begin position="28"/>
        <end position="51"/>
    </location>
</feature>
<accession>A0A0V0HVA5</accession>
<keyword evidence="1" id="KW-0812">Transmembrane</keyword>
<keyword evidence="1" id="KW-1133">Transmembrane helix</keyword>
<feature type="non-terminal residue" evidence="2">
    <location>
        <position position="1"/>
    </location>
</feature>
<proteinExistence type="predicted"/>
<name>A0A0V0HVA5_SOLCH</name>
<dbReference type="EMBL" id="GEDG01015438">
    <property type="protein sequence ID" value="JAP23467.1"/>
    <property type="molecule type" value="Transcribed_RNA"/>
</dbReference>
<reference evidence="2" key="1">
    <citation type="submission" date="2015-12" db="EMBL/GenBank/DDBJ databases">
        <title>Gene expression during late stages of embryo sac development: a critical building block for successful pollen-pistil interactions.</title>
        <authorList>
            <person name="Liu Y."/>
            <person name="Joly V."/>
            <person name="Sabar M."/>
            <person name="Matton D.P."/>
        </authorList>
    </citation>
    <scope>NUCLEOTIDE SEQUENCE</scope>
</reference>
<evidence type="ECO:0000313" key="2">
    <source>
        <dbReference type="EMBL" id="JAP23467.1"/>
    </source>
</evidence>
<organism evidence="2">
    <name type="scientific">Solanum chacoense</name>
    <name type="common">Chaco potato</name>
    <dbReference type="NCBI Taxonomy" id="4108"/>
    <lineage>
        <taxon>Eukaryota</taxon>
        <taxon>Viridiplantae</taxon>
        <taxon>Streptophyta</taxon>
        <taxon>Embryophyta</taxon>
        <taxon>Tracheophyta</taxon>
        <taxon>Spermatophyta</taxon>
        <taxon>Magnoliopsida</taxon>
        <taxon>eudicotyledons</taxon>
        <taxon>Gunneridae</taxon>
        <taxon>Pentapetalae</taxon>
        <taxon>asterids</taxon>
        <taxon>lamiids</taxon>
        <taxon>Solanales</taxon>
        <taxon>Solanaceae</taxon>
        <taxon>Solanoideae</taxon>
        <taxon>Solaneae</taxon>
        <taxon>Solanum</taxon>
    </lineage>
</organism>
<sequence length="86" mass="9999">GGLVCPCYAKCFLWDAIFVRNLLTDIDLLLLVSSVFYVETTLFFALLYLVFQLAGCQNYMSSFYMQLSFLCYYRSEEKIGKSLNSW</sequence>
<protein>
    <submittedName>
        <fullName evidence="2">Putative ovule protein</fullName>
    </submittedName>
</protein>
<keyword evidence="1" id="KW-0472">Membrane</keyword>
<evidence type="ECO:0000256" key="1">
    <source>
        <dbReference type="SAM" id="Phobius"/>
    </source>
</evidence>